<evidence type="ECO:0000256" key="1">
    <source>
        <dbReference type="SAM" id="Phobius"/>
    </source>
</evidence>
<keyword evidence="3" id="KW-1185">Reference proteome</keyword>
<reference evidence="2 3" key="1">
    <citation type="journal article" date="2019" name="Gigascience">
        <title>Whole-genome sequence of the oriental lung fluke Paragonimus westermani.</title>
        <authorList>
            <person name="Oey H."/>
            <person name="Zakrzewski M."/>
            <person name="Narain K."/>
            <person name="Devi K.R."/>
            <person name="Agatsuma T."/>
            <person name="Nawaratna S."/>
            <person name="Gobert G.N."/>
            <person name="Jones M.K."/>
            <person name="Ragan M.A."/>
            <person name="McManus D.P."/>
            <person name="Krause L."/>
        </authorList>
    </citation>
    <scope>NUCLEOTIDE SEQUENCE [LARGE SCALE GENOMIC DNA]</scope>
    <source>
        <strain evidence="2 3">IND2009</strain>
    </source>
</reference>
<comment type="caution">
    <text evidence="2">The sequence shown here is derived from an EMBL/GenBank/DDBJ whole genome shotgun (WGS) entry which is preliminary data.</text>
</comment>
<name>A0A5J4NRR8_9TREM</name>
<organism evidence="2 3">
    <name type="scientific">Paragonimus westermani</name>
    <dbReference type="NCBI Taxonomy" id="34504"/>
    <lineage>
        <taxon>Eukaryota</taxon>
        <taxon>Metazoa</taxon>
        <taxon>Spiralia</taxon>
        <taxon>Lophotrochozoa</taxon>
        <taxon>Platyhelminthes</taxon>
        <taxon>Trematoda</taxon>
        <taxon>Digenea</taxon>
        <taxon>Plagiorchiida</taxon>
        <taxon>Troglotremata</taxon>
        <taxon>Troglotrematidae</taxon>
        <taxon>Paragonimus</taxon>
    </lineage>
</organism>
<dbReference type="EMBL" id="QNGE01001210">
    <property type="protein sequence ID" value="KAA3678139.1"/>
    <property type="molecule type" value="Genomic_DNA"/>
</dbReference>
<feature type="transmembrane region" description="Helical" evidence="1">
    <location>
        <begin position="12"/>
        <end position="39"/>
    </location>
</feature>
<keyword evidence="1" id="KW-1133">Transmembrane helix</keyword>
<evidence type="ECO:0000313" key="3">
    <source>
        <dbReference type="Proteomes" id="UP000324629"/>
    </source>
</evidence>
<dbReference type="PANTHER" id="PTHR39948">
    <property type="entry name" value="GEO11419P1"/>
    <property type="match status" value="1"/>
</dbReference>
<accession>A0A5J4NRR8</accession>
<dbReference type="Proteomes" id="UP000324629">
    <property type="component" value="Unassembled WGS sequence"/>
</dbReference>
<sequence length="73" mass="8202">MADAKCCCWGFLWFLILIFISWPLALFVSWIFILFSILAGCIQGLQPAMDALMMVMMFPNTCAKNMISGKAIC</sequence>
<dbReference type="AlphaFoldDB" id="A0A5J4NRR8"/>
<keyword evidence="1" id="KW-0472">Membrane</keyword>
<proteinExistence type="predicted"/>
<protein>
    <recommendedName>
        <fullName evidence="4">Caveolin</fullName>
    </recommendedName>
</protein>
<dbReference type="PANTHER" id="PTHR39948:SF1">
    <property type="entry name" value="GEO11419P1"/>
    <property type="match status" value="1"/>
</dbReference>
<evidence type="ECO:0008006" key="4">
    <source>
        <dbReference type="Google" id="ProtNLM"/>
    </source>
</evidence>
<gene>
    <name evidence="2" type="ORF">DEA37_0007808</name>
</gene>
<keyword evidence="1" id="KW-0812">Transmembrane</keyword>
<evidence type="ECO:0000313" key="2">
    <source>
        <dbReference type="EMBL" id="KAA3678139.1"/>
    </source>
</evidence>